<dbReference type="Proteomes" id="UP001456344">
    <property type="component" value="Chromosome"/>
</dbReference>
<keyword evidence="2" id="KW-1185">Reference proteome</keyword>
<evidence type="ECO:0000313" key="2">
    <source>
        <dbReference type="Proteomes" id="UP001456344"/>
    </source>
</evidence>
<sequence length="148" mass="15305">MRLIVTLLALLALVAGCGTSTPGVTVEFDEGLEKTIGDLARSGGSRPLKELAPGDWTSVQVLTGPASGARIERELGRPVTVEGDGTHSGDYVQDGNLLVFDRDGATTRMVSLGTLAALGEGKYRADVVLRAQGGAITMTDPDGRPAGR</sequence>
<name>A0ACD5BA36_9PSEU</name>
<dbReference type="EMBL" id="CP150484">
    <property type="protein sequence ID" value="WYW16251.1"/>
    <property type="molecule type" value="Genomic_DNA"/>
</dbReference>
<evidence type="ECO:0000313" key="1">
    <source>
        <dbReference type="EMBL" id="WYW16251.1"/>
    </source>
</evidence>
<reference evidence="1" key="1">
    <citation type="submission" date="2023-10" db="EMBL/GenBank/DDBJ databases">
        <title>Whole genome sequencing of actinobacterial strain Amycolatopsis sp. (BCA-696) identifies the underlying plant growth-promoting genes.</title>
        <authorList>
            <person name="Gandham P."/>
            <person name="Vadla N."/>
            <person name="Saji A."/>
            <person name="Srinivas V."/>
            <person name="Ruperao P."/>
            <person name="Selvanayagam S."/>
            <person name="Saxena R.K."/>
            <person name="Rathore A."/>
            <person name="Gopalakrishnan S."/>
            <person name="Thakur V."/>
        </authorList>
    </citation>
    <scope>NUCLEOTIDE SEQUENCE</scope>
    <source>
        <strain evidence="1">BCA-696</strain>
    </source>
</reference>
<gene>
    <name evidence="1" type="ORF">LCL61_11890</name>
</gene>
<proteinExistence type="predicted"/>
<protein>
    <submittedName>
        <fullName evidence="1">Uncharacterized protein</fullName>
    </submittedName>
</protein>
<organism evidence="1 2">
    <name type="scientific">Amycolatopsis coloradensis</name>
    <dbReference type="NCBI Taxonomy" id="76021"/>
    <lineage>
        <taxon>Bacteria</taxon>
        <taxon>Bacillati</taxon>
        <taxon>Actinomycetota</taxon>
        <taxon>Actinomycetes</taxon>
        <taxon>Pseudonocardiales</taxon>
        <taxon>Pseudonocardiaceae</taxon>
        <taxon>Amycolatopsis</taxon>
    </lineage>
</organism>
<accession>A0ACD5BA36</accession>